<accession>X0YH31</accession>
<name>X0YH31_9ZZZZ</name>
<dbReference type="InterPro" id="IPR001584">
    <property type="entry name" value="Integrase_cat-core"/>
</dbReference>
<evidence type="ECO:0000259" key="1">
    <source>
        <dbReference type="Pfam" id="PF13683"/>
    </source>
</evidence>
<dbReference type="SUPFAM" id="SSF53098">
    <property type="entry name" value="Ribonuclease H-like"/>
    <property type="match status" value="1"/>
</dbReference>
<comment type="caution">
    <text evidence="2">The sequence shown here is derived from an EMBL/GenBank/DDBJ whole genome shotgun (WGS) entry which is preliminary data.</text>
</comment>
<dbReference type="GO" id="GO:0015074">
    <property type="term" value="P:DNA integration"/>
    <property type="evidence" value="ECO:0007669"/>
    <property type="project" value="InterPro"/>
</dbReference>
<dbReference type="EMBL" id="BARS01054191">
    <property type="protein sequence ID" value="GAG46472.1"/>
    <property type="molecule type" value="Genomic_DNA"/>
</dbReference>
<feature type="non-terminal residue" evidence="2">
    <location>
        <position position="1"/>
    </location>
</feature>
<reference evidence="2" key="1">
    <citation type="journal article" date="2014" name="Front. Microbiol.">
        <title>High frequency of phylogenetically diverse reductive dehalogenase-homologous genes in deep subseafloor sedimentary metagenomes.</title>
        <authorList>
            <person name="Kawai M."/>
            <person name="Futagami T."/>
            <person name="Toyoda A."/>
            <person name="Takaki Y."/>
            <person name="Nishi S."/>
            <person name="Hori S."/>
            <person name="Arai W."/>
            <person name="Tsubouchi T."/>
            <person name="Morono Y."/>
            <person name="Uchiyama I."/>
            <person name="Ito T."/>
            <person name="Fujiyama A."/>
            <person name="Inagaki F."/>
            <person name="Takami H."/>
        </authorList>
    </citation>
    <scope>NUCLEOTIDE SEQUENCE</scope>
    <source>
        <strain evidence="2">Expedition CK06-06</strain>
    </source>
</reference>
<gene>
    <name evidence="2" type="ORF">S01H1_80274</name>
</gene>
<proteinExistence type="predicted"/>
<feature type="domain" description="Integrase catalytic" evidence="1">
    <location>
        <begin position="2"/>
        <end position="61"/>
    </location>
</feature>
<dbReference type="AlphaFoldDB" id="X0YH31"/>
<evidence type="ECO:0000313" key="2">
    <source>
        <dbReference type="EMBL" id="GAG46472.1"/>
    </source>
</evidence>
<dbReference type="InterPro" id="IPR012337">
    <property type="entry name" value="RNaseH-like_sf"/>
</dbReference>
<sequence>LIAFRSPWQSPYVERLIGSIRRECLDHVIVFGEEHLRRILAEYFGYYHEARTHLSLDRNSPVPRRLCPPAQGQVVAKAYLGGLHHCYTRAA</sequence>
<dbReference type="Pfam" id="PF13683">
    <property type="entry name" value="rve_3"/>
    <property type="match status" value="1"/>
</dbReference>
<organism evidence="2">
    <name type="scientific">marine sediment metagenome</name>
    <dbReference type="NCBI Taxonomy" id="412755"/>
    <lineage>
        <taxon>unclassified sequences</taxon>
        <taxon>metagenomes</taxon>
        <taxon>ecological metagenomes</taxon>
    </lineage>
</organism>
<protein>
    <recommendedName>
        <fullName evidence="1">Integrase catalytic domain-containing protein</fullName>
    </recommendedName>
</protein>